<accession>A0ABV8P6V6</accession>
<dbReference type="PANTHER" id="PTHR22916">
    <property type="entry name" value="GLYCOSYLTRANSFERASE"/>
    <property type="match status" value="1"/>
</dbReference>
<reference evidence="3" key="1">
    <citation type="journal article" date="2019" name="Int. J. Syst. Evol. Microbiol.">
        <title>The Global Catalogue of Microorganisms (GCM) 10K type strain sequencing project: providing services to taxonomists for standard genome sequencing and annotation.</title>
        <authorList>
            <consortium name="The Broad Institute Genomics Platform"/>
            <consortium name="The Broad Institute Genome Sequencing Center for Infectious Disease"/>
            <person name="Wu L."/>
            <person name="Ma J."/>
        </authorList>
    </citation>
    <scope>NUCLEOTIDE SEQUENCE [LARGE SCALE GENOMIC DNA]</scope>
    <source>
        <strain evidence="3">CCM 8691</strain>
    </source>
</reference>
<dbReference type="EMBL" id="JBHSBW010000004">
    <property type="protein sequence ID" value="MFC4209930.1"/>
    <property type="molecule type" value="Genomic_DNA"/>
</dbReference>
<name>A0ABV8P6V6_9SPHI</name>
<keyword evidence="3" id="KW-1185">Reference proteome</keyword>
<feature type="domain" description="Glycosyltransferase 2-like" evidence="1">
    <location>
        <begin position="3"/>
        <end position="157"/>
    </location>
</feature>
<proteinExistence type="predicted"/>
<dbReference type="Gene3D" id="3.90.550.10">
    <property type="entry name" value="Spore Coat Polysaccharide Biosynthesis Protein SpsA, Chain A"/>
    <property type="match status" value="1"/>
</dbReference>
<comment type="caution">
    <text evidence="2">The sequence shown here is derived from an EMBL/GenBank/DDBJ whole genome shotgun (WGS) entry which is preliminary data.</text>
</comment>
<protein>
    <submittedName>
        <fullName evidence="2">Glycosyltransferase family 2 protein</fullName>
    </submittedName>
</protein>
<dbReference type="RefSeq" id="WP_378981245.1">
    <property type="nucleotide sequence ID" value="NZ_JBHSBW010000004.1"/>
</dbReference>
<gene>
    <name evidence="2" type="ORF">ACFOWA_01975</name>
</gene>
<dbReference type="Proteomes" id="UP001595789">
    <property type="component" value="Unassembled WGS sequence"/>
</dbReference>
<dbReference type="PANTHER" id="PTHR22916:SF3">
    <property type="entry name" value="UDP-GLCNAC:BETAGAL BETA-1,3-N-ACETYLGLUCOSAMINYLTRANSFERASE-LIKE PROTEIN 1"/>
    <property type="match status" value="1"/>
</dbReference>
<evidence type="ECO:0000313" key="3">
    <source>
        <dbReference type="Proteomes" id="UP001595789"/>
    </source>
</evidence>
<dbReference type="InterPro" id="IPR029044">
    <property type="entry name" value="Nucleotide-diphossugar_trans"/>
</dbReference>
<evidence type="ECO:0000259" key="1">
    <source>
        <dbReference type="Pfam" id="PF00535"/>
    </source>
</evidence>
<evidence type="ECO:0000313" key="2">
    <source>
        <dbReference type="EMBL" id="MFC4209930.1"/>
    </source>
</evidence>
<sequence>MISVIIPTFNRAKKLRKCLLSLCEQTYKDFEVIVCDDGSKDDTKAVVQDFKDKLNIIYEYDTNFGGPARPRNRGLRIARGEFIAFLDSDDWWYPNKLLICSQFVKDFDLIYHDLDIYHDFEKPKGIAKGKVLAGDIMKDLLLNGNVIVNSSVLIRRSIVSLVGEISEDKSLIAVEDFDYWIRVAKVTNRFKYINQSLGGYWEGENISYSIKQIERTKNLLDKYILELSADEQKSALSLHHFSSARTYHGLGHFSDAKKSYINGLYRPSMSRVVKVVAGYLMCCLSIIKIKLNDSK</sequence>
<dbReference type="SUPFAM" id="SSF53448">
    <property type="entry name" value="Nucleotide-diphospho-sugar transferases"/>
    <property type="match status" value="1"/>
</dbReference>
<organism evidence="2 3">
    <name type="scientific">Pedobacter lithocola</name>
    <dbReference type="NCBI Taxonomy" id="1908239"/>
    <lineage>
        <taxon>Bacteria</taxon>
        <taxon>Pseudomonadati</taxon>
        <taxon>Bacteroidota</taxon>
        <taxon>Sphingobacteriia</taxon>
        <taxon>Sphingobacteriales</taxon>
        <taxon>Sphingobacteriaceae</taxon>
        <taxon>Pedobacter</taxon>
    </lineage>
</organism>
<dbReference type="InterPro" id="IPR001173">
    <property type="entry name" value="Glyco_trans_2-like"/>
</dbReference>
<dbReference type="Pfam" id="PF00535">
    <property type="entry name" value="Glycos_transf_2"/>
    <property type="match status" value="1"/>
</dbReference>